<dbReference type="GO" id="GO:0016747">
    <property type="term" value="F:acyltransferase activity, transferring groups other than amino-acyl groups"/>
    <property type="evidence" value="ECO:0007669"/>
    <property type="project" value="InterPro"/>
</dbReference>
<dbReference type="CDD" id="cd00829">
    <property type="entry name" value="SCP-x_thiolase"/>
    <property type="match status" value="1"/>
</dbReference>
<dbReference type="AlphaFoldDB" id="A0A9W6NUG7"/>
<dbReference type="Pfam" id="PF22691">
    <property type="entry name" value="Thiolase_C_1"/>
    <property type="match status" value="1"/>
</dbReference>
<comment type="caution">
    <text evidence="2">The sequence shown here is derived from an EMBL/GenBank/DDBJ whole genome shotgun (WGS) entry which is preliminary data.</text>
</comment>
<dbReference type="PANTHER" id="PTHR42870">
    <property type="entry name" value="ACETYL-COA C-ACETYLTRANSFERASE"/>
    <property type="match status" value="1"/>
</dbReference>
<name>A0A9W6NUG7_9PSEU</name>
<evidence type="ECO:0000313" key="2">
    <source>
        <dbReference type="EMBL" id="GLL09779.1"/>
    </source>
</evidence>
<protein>
    <recommendedName>
        <fullName evidence="1">Thiolase C-terminal domain-containing protein</fullName>
    </recommendedName>
</protein>
<dbReference type="SUPFAM" id="SSF53901">
    <property type="entry name" value="Thiolase-like"/>
    <property type="match status" value="2"/>
</dbReference>
<keyword evidence="3" id="KW-1185">Reference proteome</keyword>
<sequence>MGAHDGACIVGAYEHPTRKAPDKTLARLHAEVAAGALADAGLGFADVDGYFTSGDTPGHGPMGMAEYLGIRPRHVAAVDTGGSSYVIAVSHAAQAIAAGRCDVALITLAGRPRTGAFVAGEGAFLEDPEHPVTPYELPYGWNIVNLYALSAMRHMYEFGTTAEQLAWVKVAASHHAQHNENAMLRKLVTVDDVLASPMISDPLHRLDCCVISDGGGAVVLARPEIARELDRPVVAVRGAGEALQNGGGGRIDLVSTAGRRSSARAFEEAKLTPADVQYASLYDSFTITVVMQLEDLGFCEKGKGGAFVADGNLISGVGSLPVNTDGGGLCNNHPANRGGMTKVIEAVRQLRGEAHPAVQVPNCSIALAHGTGGYLSTRHGSGTVLLERI</sequence>
<reference evidence="2" key="2">
    <citation type="submission" date="2023-01" db="EMBL/GenBank/DDBJ databases">
        <authorList>
            <person name="Sun Q."/>
            <person name="Evtushenko L."/>
        </authorList>
    </citation>
    <scope>NUCLEOTIDE SEQUENCE</scope>
    <source>
        <strain evidence="2">VKM Ac-1069</strain>
    </source>
</reference>
<gene>
    <name evidence="2" type="ORF">GCM10017577_09190</name>
</gene>
<proteinExistence type="predicted"/>
<dbReference type="EMBL" id="BSFQ01000003">
    <property type="protein sequence ID" value="GLL09779.1"/>
    <property type="molecule type" value="Genomic_DNA"/>
</dbReference>
<feature type="domain" description="Thiolase C-terminal" evidence="1">
    <location>
        <begin position="251"/>
        <end position="379"/>
    </location>
</feature>
<evidence type="ECO:0000313" key="3">
    <source>
        <dbReference type="Proteomes" id="UP001143463"/>
    </source>
</evidence>
<dbReference type="InterPro" id="IPR016039">
    <property type="entry name" value="Thiolase-like"/>
</dbReference>
<dbReference type="RefSeq" id="WP_037043782.1">
    <property type="nucleotide sequence ID" value="NZ_BAAAUZ010000011.1"/>
</dbReference>
<evidence type="ECO:0000259" key="1">
    <source>
        <dbReference type="Pfam" id="PF22691"/>
    </source>
</evidence>
<dbReference type="Proteomes" id="UP001143463">
    <property type="component" value="Unassembled WGS sequence"/>
</dbReference>
<dbReference type="PIRSF" id="PIRSF000429">
    <property type="entry name" value="Ac-CoA_Ac_transf"/>
    <property type="match status" value="1"/>
</dbReference>
<accession>A0A9W6NUG7</accession>
<dbReference type="PANTHER" id="PTHR42870:SF1">
    <property type="entry name" value="NON-SPECIFIC LIPID-TRANSFER PROTEIN-LIKE 2"/>
    <property type="match status" value="1"/>
</dbReference>
<organism evidence="2 3">
    <name type="scientific">Pseudonocardia halophobica</name>
    <dbReference type="NCBI Taxonomy" id="29401"/>
    <lineage>
        <taxon>Bacteria</taxon>
        <taxon>Bacillati</taxon>
        <taxon>Actinomycetota</taxon>
        <taxon>Actinomycetes</taxon>
        <taxon>Pseudonocardiales</taxon>
        <taxon>Pseudonocardiaceae</taxon>
        <taxon>Pseudonocardia</taxon>
    </lineage>
</organism>
<dbReference type="InterPro" id="IPR055140">
    <property type="entry name" value="Thiolase_C_2"/>
</dbReference>
<reference evidence="2" key="1">
    <citation type="journal article" date="2014" name="Int. J. Syst. Evol. Microbiol.">
        <title>Complete genome sequence of Corynebacterium casei LMG S-19264T (=DSM 44701T), isolated from a smear-ripened cheese.</title>
        <authorList>
            <consortium name="US DOE Joint Genome Institute (JGI-PGF)"/>
            <person name="Walter F."/>
            <person name="Albersmeier A."/>
            <person name="Kalinowski J."/>
            <person name="Ruckert C."/>
        </authorList>
    </citation>
    <scope>NUCLEOTIDE SEQUENCE</scope>
    <source>
        <strain evidence="2">VKM Ac-1069</strain>
    </source>
</reference>
<dbReference type="NCBIfam" id="NF006010">
    <property type="entry name" value="PRK08142.1"/>
    <property type="match status" value="1"/>
</dbReference>
<dbReference type="InterPro" id="IPR002155">
    <property type="entry name" value="Thiolase"/>
</dbReference>
<dbReference type="Gene3D" id="3.40.47.10">
    <property type="match status" value="1"/>
</dbReference>